<evidence type="ECO:0000313" key="1">
    <source>
        <dbReference type="EMBL" id="MBB6465113.1"/>
    </source>
</evidence>
<dbReference type="Proteomes" id="UP000532373">
    <property type="component" value="Unassembled WGS sequence"/>
</dbReference>
<sequence length="32" mass="3576">MSAGVRRIIEPSVVRSRILKQRGHNEHFGSTG</sequence>
<dbReference type="AlphaFoldDB" id="A0A8E2BAU2"/>
<comment type="caution">
    <text evidence="1">The sequence shown here is derived from an EMBL/GenBank/DDBJ whole genome shotgun (WGS) entry which is preliminary data.</text>
</comment>
<reference evidence="1 2" key="1">
    <citation type="submission" date="2020-08" db="EMBL/GenBank/DDBJ databases">
        <title>Genomic Encyclopedia of Type Strains, Phase IV (KMG-IV): sequencing the most valuable type-strain genomes for metagenomic binning, comparative biology and taxonomic classification.</title>
        <authorList>
            <person name="Goeker M."/>
        </authorList>
    </citation>
    <scope>NUCLEOTIDE SEQUENCE [LARGE SCALE GENOMIC DNA]</scope>
    <source>
        <strain evidence="1 2">DSM 17454</strain>
    </source>
</reference>
<proteinExistence type="predicted"/>
<accession>A0A8E2BAU2</accession>
<protein>
    <submittedName>
        <fullName evidence="1">Uncharacterized protein</fullName>
    </submittedName>
</protein>
<name>A0A8E2BAU2_9HYPH</name>
<dbReference type="EMBL" id="JACHGI010000001">
    <property type="protein sequence ID" value="MBB6465113.1"/>
    <property type="molecule type" value="Genomic_DNA"/>
</dbReference>
<gene>
    <name evidence="1" type="ORF">HNQ96_000960</name>
</gene>
<organism evidence="1 2">
    <name type="scientific">Aminobacter carboxidus</name>
    <dbReference type="NCBI Taxonomy" id="376165"/>
    <lineage>
        <taxon>Bacteria</taxon>
        <taxon>Pseudomonadati</taxon>
        <taxon>Pseudomonadota</taxon>
        <taxon>Alphaproteobacteria</taxon>
        <taxon>Hyphomicrobiales</taxon>
        <taxon>Phyllobacteriaceae</taxon>
        <taxon>Aminobacter</taxon>
    </lineage>
</organism>
<evidence type="ECO:0000313" key="2">
    <source>
        <dbReference type="Proteomes" id="UP000532373"/>
    </source>
</evidence>